<name>A0A7W8IJY1_9BACT</name>
<gene>
    <name evidence="6" type="ORF">HDF09_003244</name>
</gene>
<keyword evidence="7" id="KW-1185">Reference proteome</keyword>
<evidence type="ECO:0000256" key="4">
    <source>
        <dbReference type="PROSITE-ProRule" id="PRU00335"/>
    </source>
</evidence>
<feature type="domain" description="HTH tetR-type" evidence="5">
    <location>
        <begin position="21"/>
        <end position="81"/>
    </location>
</feature>
<dbReference type="SUPFAM" id="SSF46689">
    <property type="entry name" value="Homeodomain-like"/>
    <property type="match status" value="1"/>
</dbReference>
<feature type="DNA-binding region" description="H-T-H motif" evidence="4">
    <location>
        <begin position="44"/>
        <end position="63"/>
    </location>
</feature>
<evidence type="ECO:0000256" key="3">
    <source>
        <dbReference type="ARBA" id="ARBA00023163"/>
    </source>
</evidence>
<dbReference type="AlphaFoldDB" id="A0A7W8IJY1"/>
<dbReference type="InterPro" id="IPR050109">
    <property type="entry name" value="HTH-type_TetR-like_transc_reg"/>
</dbReference>
<proteinExistence type="predicted"/>
<accession>A0A7W8IJY1</accession>
<dbReference type="PANTHER" id="PTHR30055">
    <property type="entry name" value="HTH-TYPE TRANSCRIPTIONAL REGULATOR RUTR"/>
    <property type="match status" value="1"/>
</dbReference>
<protein>
    <submittedName>
        <fullName evidence="6">AcrR family transcriptional regulator</fullName>
    </submittedName>
</protein>
<evidence type="ECO:0000259" key="5">
    <source>
        <dbReference type="PROSITE" id="PS50977"/>
    </source>
</evidence>
<reference evidence="6" key="1">
    <citation type="submission" date="2020-08" db="EMBL/GenBank/DDBJ databases">
        <title>Genomic Encyclopedia of Type Strains, Phase IV (KMG-V): Genome sequencing to study the core and pangenomes of soil and plant-associated prokaryotes.</title>
        <authorList>
            <person name="Whitman W."/>
        </authorList>
    </citation>
    <scope>NUCLEOTIDE SEQUENCE [LARGE SCALE GENOMIC DNA]</scope>
    <source>
        <strain evidence="6">M8UP27</strain>
    </source>
</reference>
<dbReference type="PANTHER" id="PTHR30055:SF234">
    <property type="entry name" value="HTH-TYPE TRANSCRIPTIONAL REGULATOR BETI"/>
    <property type="match status" value="1"/>
</dbReference>
<comment type="caution">
    <text evidence="6">The sequence shown here is derived from an EMBL/GenBank/DDBJ whole genome shotgun (WGS) entry which is preliminary data.</text>
</comment>
<organism evidence="6 7">
    <name type="scientific">Tunturiibacter empetritectus</name>
    <dbReference type="NCBI Taxonomy" id="3069691"/>
    <lineage>
        <taxon>Bacteria</taxon>
        <taxon>Pseudomonadati</taxon>
        <taxon>Acidobacteriota</taxon>
        <taxon>Terriglobia</taxon>
        <taxon>Terriglobales</taxon>
        <taxon>Acidobacteriaceae</taxon>
        <taxon>Tunturiibacter</taxon>
    </lineage>
</organism>
<keyword evidence="2 4" id="KW-0238">DNA-binding</keyword>
<dbReference type="InterPro" id="IPR001647">
    <property type="entry name" value="HTH_TetR"/>
</dbReference>
<evidence type="ECO:0000256" key="1">
    <source>
        <dbReference type="ARBA" id="ARBA00023015"/>
    </source>
</evidence>
<dbReference type="InterPro" id="IPR041669">
    <property type="entry name" value="TetR_C_15"/>
</dbReference>
<sequence>MTQRSQMLLEPRKSPVQARSAASVDAILEATIQVLLSVGKERLTTTKVASRAGVSVGTLYQYFPNKSALLQAALTRHLDEVAGAMSRVCREERGKSLKEMATALINAFLEAKMRDAKTSVALYSVSSDVDGAKIALRNGIETNKALVGMLITARDRVTKDPQIVASMLMSAMAGVSRRLLESGDPEKHFEGLRQELVFLVCAYLKACTVRESA</sequence>
<dbReference type="EMBL" id="JACHDY010000005">
    <property type="protein sequence ID" value="MBB5318545.1"/>
    <property type="molecule type" value="Genomic_DNA"/>
</dbReference>
<evidence type="ECO:0000256" key="2">
    <source>
        <dbReference type="ARBA" id="ARBA00023125"/>
    </source>
</evidence>
<dbReference type="Pfam" id="PF17918">
    <property type="entry name" value="TetR_C_15"/>
    <property type="match status" value="1"/>
</dbReference>
<dbReference type="PROSITE" id="PS50977">
    <property type="entry name" value="HTH_TETR_2"/>
    <property type="match status" value="1"/>
</dbReference>
<dbReference type="Gene3D" id="1.10.357.10">
    <property type="entry name" value="Tetracycline Repressor, domain 2"/>
    <property type="match status" value="1"/>
</dbReference>
<keyword evidence="1" id="KW-0805">Transcription regulation</keyword>
<dbReference type="GO" id="GO:0003700">
    <property type="term" value="F:DNA-binding transcription factor activity"/>
    <property type="evidence" value="ECO:0007669"/>
    <property type="project" value="TreeGrafter"/>
</dbReference>
<dbReference type="InterPro" id="IPR009057">
    <property type="entry name" value="Homeodomain-like_sf"/>
</dbReference>
<dbReference type="Pfam" id="PF00440">
    <property type="entry name" value="TetR_N"/>
    <property type="match status" value="1"/>
</dbReference>
<dbReference type="PRINTS" id="PR00455">
    <property type="entry name" value="HTHTETR"/>
</dbReference>
<dbReference type="GO" id="GO:0000976">
    <property type="term" value="F:transcription cis-regulatory region binding"/>
    <property type="evidence" value="ECO:0007669"/>
    <property type="project" value="TreeGrafter"/>
</dbReference>
<keyword evidence="3" id="KW-0804">Transcription</keyword>
<dbReference type="Proteomes" id="UP000568106">
    <property type="component" value="Unassembled WGS sequence"/>
</dbReference>
<evidence type="ECO:0000313" key="6">
    <source>
        <dbReference type="EMBL" id="MBB5318545.1"/>
    </source>
</evidence>
<evidence type="ECO:0000313" key="7">
    <source>
        <dbReference type="Proteomes" id="UP000568106"/>
    </source>
</evidence>